<name>A0A9Q0MTW3_9DIPT</name>
<dbReference type="Proteomes" id="UP001151699">
    <property type="component" value="Chromosome X"/>
</dbReference>
<dbReference type="AlphaFoldDB" id="A0A9Q0MTW3"/>
<keyword evidence="2" id="KW-1185">Reference proteome</keyword>
<proteinExistence type="predicted"/>
<dbReference type="EMBL" id="WJQU01000003">
    <property type="protein sequence ID" value="KAJ6637664.1"/>
    <property type="molecule type" value="Genomic_DNA"/>
</dbReference>
<organism evidence="1 2">
    <name type="scientific">Pseudolycoriella hygida</name>
    <dbReference type="NCBI Taxonomy" id="35572"/>
    <lineage>
        <taxon>Eukaryota</taxon>
        <taxon>Metazoa</taxon>
        <taxon>Ecdysozoa</taxon>
        <taxon>Arthropoda</taxon>
        <taxon>Hexapoda</taxon>
        <taxon>Insecta</taxon>
        <taxon>Pterygota</taxon>
        <taxon>Neoptera</taxon>
        <taxon>Endopterygota</taxon>
        <taxon>Diptera</taxon>
        <taxon>Nematocera</taxon>
        <taxon>Sciaroidea</taxon>
        <taxon>Sciaridae</taxon>
        <taxon>Pseudolycoriella</taxon>
    </lineage>
</organism>
<reference evidence="1" key="1">
    <citation type="submission" date="2022-07" db="EMBL/GenBank/DDBJ databases">
        <authorList>
            <person name="Trinca V."/>
            <person name="Uliana J.V.C."/>
            <person name="Torres T.T."/>
            <person name="Ward R.J."/>
            <person name="Monesi N."/>
        </authorList>
    </citation>
    <scope>NUCLEOTIDE SEQUENCE</scope>
    <source>
        <strain evidence="1">HSMRA1968</strain>
        <tissue evidence="1">Whole embryos</tissue>
    </source>
</reference>
<evidence type="ECO:0000313" key="1">
    <source>
        <dbReference type="EMBL" id="KAJ6637664.1"/>
    </source>
</evidence>
<accession>A0A9Q0MTW3</accession>
<sequence>MMSDFQQFTVMFTSGGYFSQQFSVVLDPRDSVPRSKWNLLENKTDKLSATLKAP</sequence>
<evidence type="ECO:0000313" key="2">
    <source>
        <dbReference type="Proteomes" id="UP001151699"/>
    </source>
</evidence>
<comment type="caution">
    <text evidence="1">The sequence shown here is derived from an EMBL/GenBank/DDBJ whole genome shotgun (WGS) entry which is preliminary data.</text>
</comment>
<gene>
    <name evidence="1" type="ORF">Bhyg_10395</name>
</gene>
<protein>
    <submittedName>
        <fullName evidence="1">Uncharacterized protein</fullName>
    </submittedName>
</protein>
<feature type="non-terminal residue" evidence="1">
    <location>
        <position position="1"/>
    </location>
</feature>